<dbReference type="EMBL" id="KZ084121">
    <property type="protein sequence ID" value="OSD00103.1"/>
    <property type="molecule type" value="Genomic_DNA"/>
</dbReference>
<accession>A0A1Y2IHV2</accession>
<sequence length="306" mass="34007">MALKLSLAFEAVVQGLHANLPPQPLVSSGSKRFNVIIDAIKSAGHSAHSDSLVRRRTFDSASWHVEPCQTLEEDDISLYPGSFDVRVISPFFVVAHGGPWQLPLKIPNGSYEGKDAVREALAAIATKVNWAASERNSFCVFIGRSGGRFSLEEQKRIAMLVCRFEAAIDMLPQTRRTGRHVILSNCHDSESLKEAPSMDAIYKLIQDAETEFALSELMNDKPTLTPAPFGHIGRHYRFKVVFPRYTHHHMIGFRQRSGTVSADEAVAWALFILDFVNYAIDPSTDPMAGEATLDYLRGRGIRVPQV</sequence>
<reference evidence="1 2" key="1">
    <citation type="journal article" date="2015" name="Biotechnol. Biofuels">
        <title>Enhanced degradation of softwood versus hardwood by the white-rot fungus Pycnoporus coccineus.</title>
        <authorList>
            <person name="Couturier M."/>
            <person name="Navarro D."/>
            <person name="Chevret D."/>
            <person name="Henrissat B."/>
            <person name="Piumi F."/>
            <person name="Ruiz-Duenas F.J."/>
            <person name="Martinez A.T."/>
            <person name="Grigoriev I.V."/>
            <person name="Riley R."/>
            <person name="Lipzen A."/>
            <person name="Berrin J.G."/>
            <person name="Master E.R."/>
            <person name="Rosso M.N."/>
        </authorList>
    </citation>
    <scope>NUCLEOTIDE SEQUENCE [LARGE SCALE GENOMIC DNA]</scope>
    <source>
        <strain evidence="1 2">BRFM310</strain>
    </source>
</reference>
<protein>
    <submittedName>
        <fullName evidence="1">Uncharacterized protein</fullName>
    </submittedName>
</protein>
<keyword evidence="2" id="KW-1185">Reference proteome</keyword>
<dbReference type="Proteomes" id="UP000193067">
    <property type="component" value="Unassembled WGS sequence"/>
</dbReference>
<proteinExistence type="predicted"/>
<name>A0A1Y2IHV2_TRAC3</name>
<organism evidence="1 2">
    <name type="scientific">Trametes coccinea (strain BRFM310)</name>
    <name type="common">Pycnoporus coccineus</name>
    <dbReference type="NCBI Taxonomy" id="1353009"/>
    <lineage>
        <taxon>Eukaryota</taxon>
        <taxon>Fungi</taxon>
        <taxon>Dikarya</taxon>
        <taxon>Basidiomycota</taxon>
        <taxon>Agaricomycotina</taxon>
        <taxon>Agaricomycetes</taxon>
        <taxon>Polyporales</taxon>
        <taxon>Polyporaceae</taxon>
        <taxon>Trametes</taxon>
    </lineage>
</organism>
<dbReference type="AlphaFoldDB" id="A0A1Y2IHV2"/>
<evidence type="ECO:0000313" key="1">
    <source>
        <dbReference type="EMBL" id="OSD00103.1"/>
    </source>
</evidence>
<gene>
    <name evidence="1" type="ORF">PYCCODRAFT_1437660</name>
</gene>
<evidence type="ECO:0000313" key="2">
    <source>
        <dbReference type="Proteomes" id="UP000193067"/>
    </source>
</evidence>